<evidence type="ECO:0000256" key="1">
    <source>
        <dbReference type="ARBA" id="ARBA00022553"/>
    </source>
</evidence>
<sequence>MSLDLSNHAILIADDEKFTLQTVMRMLEDLNGPEITAVENGAVALAHMRSTDKLIDLIISDFDMPETNGLELLKAVRSGAAGIDRATPFAMLTGKADQDLVDDALALDVSAFLIKPITSSKLQSRLQRILDTRDDTGWLLPGPVYDAIGLGSSVSSSFPLELAPQGGDFLTDLDKSDSTETLCAFHTIPDNAVLARDLKTKDGAIFIKKGITITHLIALVLSYLYKDNILLPHRDHQGNYGLFVRAPGSDKPDAGIASSNEEVFEKAPEEKETDIYSVSEGNIISRDIMTNRGRLYLGEGTELSPKMITMLRDLHKVGKIEESLWVRASGD</sequence>
<protein>
    <submittedName>
        <fullName evidence="4">Response regulator receiver domain-containing protein</fullName>
    </submittedName>
</protein>
<feature type="modified residue" description="4-aspartylphosphate" evidence="2">
    <location>
        <position position="61"/>
    </location>
</feature>
<evidence type="ECO:0000256" key="2">
    <source>
        <dbReference type="PROSITE-ProRule" id="PRU00169"/>
    </source>
</evidence>
<dbReference type="EMBL" id="QRDW01000001">
    <property type="protein sequence ID" value="RED54245.1"/>
    <property type="molecule type" value="Genomic_DNA"/>
</dbReference>
<feature type="domain" description="Response regulatory" evidence="3">
    <location>
        <begin position="9"/>
        <end position="130"/>
    </location>
</feature>
<dbReference type="OrthoDB" id="7271028at2"/>
<dbReference type="InterPro" id="IPR050595">
    <property type="entry name" value="Bact_response_regulator"/>
</dbReference>
<comment type="caution">
    <text evidence="4">The sequence shown here is derived from an EMBL/GenBank/DDBJ whole genome shotgun (WGS) entry which is preliminary data.</text>
</comment>
<dbReference type="AlphaFoldDB" id="A0A3D9HXV5"/>
<evidence type="ECO:0000313" key="5">
    <source>
        <dbReference type="Proteomes" id="UP000256845"/>
    </source>
</evidence>
<keyword evidence="5" id="KW-1185">Reference proteome</keyword>
<gene>
    <name evidence="4" type="ORF">DFP90_1011048</name>
</gene>
<dbReference type="InterPro" id="IPR001789">
    <property type="entry name" value="Sig_transdc_resp-reg_receiver"/>
</dbReference>
<dbReference type="Pfam" id="PF00072">
    <property type="entry name" value="Response_reg"/>
    <property type="match status" value="1"/>
</dbReference>
<proteinExistence type="predicted"/>
<evidence type="ECO:0000259" key="3">
    <source>
        <dbReference type="PROSITE" id="PS50110"/>
    </source>
</evidence>
<dbReference type="RefSeq" id="WP_115935313.1">
    <property type="nucleotide sequence ID" value="NZ_QRDW01000001.1"/>
</dbReference>
<dbReference type="SUPFAM" id="SSF52172">
    <property type="entry name" value="CheY-like"/>
    <property type="match status" value="1"/>
</dbReference>
<dbReference type="GO" id="GO:0000160">
    <property type="term" value="P:phosphorelay signal transduction system"/>
    <property type="evidence" value="ECO:0007669"/>
    <property type="project" value="InterPro"/>
</dbReference>
<dbReference type="PROSITE" id="PS50110">
    <property type="entry name" value="RESPONSE_REGULATORY"/>
    <property type="match status" value="1"/>
</dbReference>
<organism evidence="4 5">
    <name type="scientific">Aestuariispira insulae</name>
    <dbReference type="NCBI Taxonomy" id="1461337"/>
    <lineage>
        <taxon>Bacteria</taxon>
        <taxon>Pseudomonadati</taxon>
        <taxon>Pseudomonadota</taxon>
        <taxon>Alphaproteobacteria</taxon>
        <taxon>Rhodospirillales</taxon>
        <taxon>Kiloniellaceae</taxon>
        <taxon>Aestuariispira</taxon>
    </lineage>
</organism>
<dbReference type="Proteomes" id="UP000256845">
    <property type="component" value="Unassembled WGS sequence"/>
</dbReference>
<dbReference type="SMART" id="SM00448">
    <property type="entry name" value="REC"/>
    <property type="match status" value="1"/>
</dbReference>
<accession>A0A3D9HXV5</accession>
<evidence type="ECO:0000313" key="4">
    <source>
        <dbReference type="EMBL" id="RED54245.1"/>
    </source>
</evidence>
<reference evidence="4 5" key="1">
    <citation type="submission" date="2018-07" db="EMBL/GenBank/DDBJ databases">
        <title>Genomic Encyclopedia of Type Strains, Phase III (KMG-III): the genomes of soil and plant-associated and newly described type strains.</title>
        <authorList>
            <person name="Whitman W."/>
        </authorList>
    </citation>
    <scope>NUCLEOTIDE SEQUENCE [LARGE SCALE GENOMIC DNA]</scope>
    <source>
        <strain evidence="4 5">CECT 8488</strain>
    </source>
</reference>
<dbReference type="PANTHER" id="PTHR44591">
    <property type="entry name" value="STRESS RESPONSE REGULATOR PROTEIN 1"/>
    <property type="match status" value="1"/>
</dbReference>
<dbReference type="PANTHER" id="PTHR44591:SF3">
    <property type="entry name" value="RESPONSE REGULATORY DOMAIN-CONTAINING PROTEIN"/>
    <property type="match status" value="1"/>
</dbReference>
<keyword evidence="1 2" id="KW-0597">Phosphoprotein</keyword>
<dbReference type="InterPro" id="IPR011006">
    <property type="entry name" value="CheY-like_superfamily"/>
</dbReference>
<name>A0A3D9HXV5_9PROT</name>
<dbReference type="Gene3D" id="3.40.50.2300">
    <property type="match status" value="1"/>
</dbReference>